<sequence length="155" mass="17597">MSEYMQQELLFAAKTFLAGVFMAALYDLLRIFRNIAAHSPLLTGLEDILYWCASGIYLFYVIYQGNDGIIRIYALFSIGLGALLYHAGPSMILVKYISAFLRKIGNLLGILGKPIGMCRKRLKFWLDRVKISLHEQKSIQKIRKRGAGEGLTEHH</sequence>
<keyword evidence="1" id="KW-0812">Transmembrane</keyword>
<protein>
    <submittedName>
        <fullName evidence="2">Spore cortex biosynthesis protein YabQ</fullName>
    </submittedName>
</protein>
<evidence type="ECO:0000313" key="3">
    <source>
        <dbReference type="Proteomes" id="UP000824056"/>
    </source>
</evidence>
<feature type="transmembrane region" description="Helical" evidence="1">
    <location>
        <begin position="41"/>
        <end position="63"/>
    </location>
</feature>
<organism evidence="2 3">
    <name type="scientific">Candidatus Blautia pullicola</name>
    <dbReference type="NCBI Taxonomy" id="2838498"/>
    <lineage>
        <taxon>Bacteria</taxon>
        <taxon>Bacillati</taxon>
        <taxon>Bacillota</taxon>
        <taxon>Clostridia</taxon>
        <taxon>Lachnospirales</taxon>
        <taxon>Lachnospiraceae</taxon>
        <taxon>Blautia</taxon>
    </lineage>
</organism>
<feature type="transmembrane region" description="Helical" evidence="1">
    <location>
        <begin position="69"/>
        <end position="94"/>
    </location>
</feature>
<dbReference type="InterPro" id="IPR019074">
    <property type="entry name" value="YabQ"/>
</dbReference>
<feature type="transmembrane region" description="Helical" evidence="1">
    <location>
        <begin position="12"/>
        <end position="29"/>
    </location>
</feature>
<reference evidence="2" key="1">
    <citation type="journal article" date="2021" name="PeerJ">
        <title>Extensive microbial diversity within the chicken gut microbiome revealed by metagenomics and culture.</title>
        <authorList>
            <person name="Gilroy R."/>
            <person name="Ravi A."/>
            <person name="Getino M."/>
            <person name="Pursley I."/>
            <person name="Horton D.L."/>
            <person name="Alikhan N.F."/>
            <person name="Baker D."/>
            <person name="Gharbi K."/>
            <person name="Hall N."/>
            <person name="Watson M."/>
            <person name="Adriaenssens E.M."/>
            <person name="Foster-Nyarko E."/>
            <person name="Jarju S."/>
            <person name="Secka A."/>
            <person name="Antonio M."/>
            <person name="Oren A."/>
            <person name="Chaudhuri R.R."/>
            <person name="La Ragione R."/>
            <person name="Hildebrand F."/>
            <person name="Pallen M.J."/>
        </authorList>
    </citation>
    <scope>NUCLEOTIDE SEQUENCE</scope>
    <source>
        <strain evidence="2">1068</strain>
    </source>
</reference>
<gene>
    <name evidence="2" type="ORF">H9809_04990</name>
</gene>
<keyword evidence="1" id="KW-0472">Membrane</keyword>
<name>A0A9D2FRM4_9FIRM</name>
<dbReference type="AlphaFoldDB" id="A0A9D2FRM4"/>
<keyword evidence="1" id="KW-1133">Transmembrane helix</keyword>
<feature type="non-terminal residue" evidence="2">
    <location>
        <position position="155"/>
    </location>
</feature>
<reference evidence="2" key="2">
    <citation type="submission" date="2021-04" db="EMBL/GenBank/DDBJ databases">
        <authorList>
            <person name="Gilroy R."/>
        </authorList>
    </citation>
    <scope>NUCLEOTIDE SEQUENCE</scope>
    <source>
        <strain evidence="2">1068</strain>
    </source>
</reference>
<evidence type="ECO:0000256" key="1">
    <source>
        <dbReference type="SAM" id="Phobius"/>
    </source>
</evidence>
<dbReference type="Pfam" id="PF09578">
    <property type="entry name" value="Spore_YabQ"/>
    <property type="match status" value="1"/>
</dbReference>
<comment type="caution">
    <text evidence="2">The sequence shown here is derived from an EMBL/GenBank/DDBJ whole genome shotgun (WGS) entry which is preliminary data.</text>
</comment>
<proteinExistence type="predicted"/>
<dbReference type="NCBIfam" id="TIGR02893">
    <property type="entry name" value="spore_yabQ"/>
    <property type="match status" value="1"/>
</dbReference>
<accession>A0A9D2FRM4</accession>
<dbReference type="EMBL" id="DXBG01000121">
    <property type="protein sequence ID" value="HIZ65245.1"/>
    <property type="molecule type" value="Genomic_DNA"/>
</dbReference>
<evidence type="ECO:0000313" key="2">
    <source>
        <dbReference type="EMBL" id="HIZ65245.1"/>
    </source>
</evidence>
<dbReference type="Proteomes" id="UP000824056">
    <property type="component" value="Unassembled WGS sequence"/>
</dbReference>